<evidence type="ECO:0000256" key="1">
    <source>
        <dbReference type="ARBA" id="ARBA00022612"/>
    </source>
</evidence>
<accession>A0A0F9KHH9</accession>
<dbReference type="InterPro" id="IPR010090">
    <property type="entry name" value="Phage_tape_meas"/>
</dbReference>
<proteinExistence type="predicted"/>
<protein>
    <recommendedName>
        <fullName evidence="3">Phage tail tape measure protein domain-containing protein</fullName>
    </recommendedName>
</protein>
<keyword evidence="2" id="KW-0175">Coiled coil</keyword>
<dbReference type="PANTHER" id="PTHR37813:SF1">
    <property type="entry name" value="FELS-2 PROPHAGE PROTEIN"/>
    <property type="match status" value="1"/>
</dbReference>
<evidence type="ECO:0000259" key="3">
    <source>
        <dbReference type="Pfam" id="PF10145"/>
    </source>
</evidence>
<sequence length="708" mass="74789">MSLIVKLIGKDRLSPVLDKSTSSAKGLEGRIGKLGLKFAKFGAAAVVALTGVSIKLSIDLEKGLREVGTLMGGLTRNEMKAMSKELRNIAVQSGQALDKLVKAKYDIVSAGFAKVADSAKVLEASAMLAVGGVTEVSKAADIVTTALNAYNLTALDSIDVSDLLFTVVRLGKTTMDELSGSLGRVFAIAGQVGISMEEVGAAVATLTSQGLDTARAVTSLQGAIIQIIKPTEIMKGVIKDLKFATGEALLKQVGFAEALKLIKKQSEKVNIPLSEVFGSIEALQAVLPLAGSAAKGFAENLNQISDRAGATADAVAEMEKSTAHQLARMKQAFVSIGIVIGDFFIPIIADAAEAIANLFTNTNTIRIKRVREEIEQLTKDLETQLALTEDASLWDKIWATGGTGDPDIVRAKIQALQEELELLKNRGVEAGEEIAKTIETLVIPSISTWGEAIEITQEQWERMVEFSLAGNEQLKESFGSVIEKWLAGNADMAKGFQVSVNAISKIGSQLTQKRLNDIRSTAKTEIQAVLDSTKSEEVKADEIANIREQAIIDESKARKAQKPFLIAQAIANTALAVVNALTIKPLIPVGLAAAVLVGAAGALQVATIAAQKFELGGRIPGEIPIIAHQGEGISSAAAMDQFGDQILRFNDLAESGGNTSAGSINININAVDGESVRRLFIENTDALAEAIIEAVRNRDLSEGALANA</sequence>
<evidence type="ECO:0000313" key="4">
    <source>
        <dbReference type="EMBL" id="KKM81388.1"/>
    </source>
</evidence>
<dbReference type="AlphaFoldDB" id="A0A0F9KHH9"/>
<organism evidence="4">
    <name type="scientific">marine sediment metagenome</name>
    <dbReference type="NCBI Taxonomy" id="412755"/>
    <lineage>
        <taxon>unclassified sequences</taxon>
        <taxon>metagenomes</taxon>
        <taxon>ecological metagenomes</taxon>
    </lineage>
</organism>
<comment type="caution">
    <text evidence="4">The sequence shown here is derived from an EMBL/GenBank/DDBJ whole genome shotgun (WGS) entry which is preliminary data.</text>
</comment>
<dbReference type="PANTHER" id="PTHR37813">
    <property type="entry name" value="FELS-2 PROPHAGE PROTEIN"/>
    <property type="match status" value="1"/>
</dbReference>
<keyword evidence="1" id="KW-1188">Viral release from host cell</keyword>
<evidence type="ECO:0000256" key="2">
    <source>
        <dbReference type="SAM" id="Coils"/>
    </source>
</evidence>
<dbReference type="Pfam" id="PF10145">
    <property type="entry name" value="PhageMin_Tail"/>
    <property type="match status" value="1"/>
</dbReference>
<dbReference type="EMBL" id="LAZR01008027">
    <property type="protein sequence ID" value="KKM81388.1"/>
    <property type="molecule type" value="Genomic_DNA"/>
</dbReference>
<dbReference type="NCBIfam" id="TIGR01760">
    <property type="entry name" value="tape_meas_TP901"/>
    <property type="match status" value="1"/>
</dbReference>
<reference evidence="4" key="1">
    <citation type="journal article" date="2015" name="Nature">
        <title>Complex archaea that bridge the gap between prokaryotes and eukaryotes.</title>
        <authorList>
            <person name="Spang A."/>
            <person name="Saw J.H."/>
            <person name="Jorgensen S.L."/>
            <person name="Zaremba-Niedzwiedzka K."/>
            <person name="Martijn J."/>
            <person name="Lind A.E."/>
            <person name="van Eijk R."/>
            <person name="Schleper C."/>
            <person name="Guy L."/>
            <person name="Ettema T.J."/>
        </authorList>
    </citation>
    <scope>NUCLEOTIDE SEQUENCE</scope>
</reference>
<feature type="domain" description="Phage tail tape measure protein" evidence="3">
    <location>
        <begin position="93"/>
        <end position="269"/>
    </location>
</feature>
<feature type="coiled-coil region" evidence="2">
    <location>
        <begin position="367"/>
        <end position="433"/>
    </location>
</feature>
<name>A0A0F9KHH9_9ZZZZ</name>
<gene>
    <name evidence="4" type="ORF">LCGC14_1330300</name>
</gene>